<organism evidence="6 7">
    <name type="scientific">Clostridium polyendosporum</name>
    <dbReference type="NCBI Taxonomy" id="69208"/>
    <lineage>
        <taxon>Bacteria</taxon>
        <taxon>Bacillati</taxon>
        <taxon>Bacillota</taxon>
        <taxon>Clostridia</taxon>
        <taxon>Eubacteriales</taxon>
        <taxon>Clostridiaceae</taxon>
        <taxon>Clostridium</taxon>
    </lineage>
</organism>
<keyword evidence="7" id="KW-1185">Reference proteome</keyword>
<keyword evidence="4" id="KW-1133">Transmembrane helix</keyword>
<evidence type="ECO:0000256" key="4">
    <source>
        <dbReference type="SAM" id="Phobius"/>
    </source>
</evidence>
<dbReference type="Gene3D" id="2.40.10.10">
    <property type="entry name" value="Trypsin-like serine proteases"/>
    <property type="match status" value="2"/>
</dbReference>
<reference evidence="6" key="1">
    <citation type="submission" date="2021-03" db="EMBL/GenBank/DDBJ databases">
        <title>Taxonomic study of Clostridium polyendosporum from meadow-gley soil under rice.</title>
        <authorList>
            <person name="Kobayashi H."/>
            <person name="Tanizawa Y."/>
            <person name="Yagura M."/>
        </authorList>
    </citation>
    <scope>NUCLEOTIDE SEQUENCE</scope>
    <source>
        <strain evidence="6">JCM 30710</strain>
    </source>
</reference>
<dbReference type="EMBL" id="BOPZ01000020">
    <property type="protein sequence ID" value="GIM29631.1"/>
    <property type="molecule type" value="Genomic_DNA"/>
</dbReference>
<gene>
    <name evidence="6" type="ORF">CPJCM30710_22970</name>
</gene>
<name>A0A919S0D0_9CLOT</name>
<sequence length="406" mass="43664">MDNYNNNFNAENDQNFVIVNSNKEDKFSNTWETADYKIVEPKKKRKGRGKVAALITGGLLCAIIGGVIGAGGVYYLNRKLYTTDVNGTTATKGVNYDPPTFAKDEQALTTTDVVKKVSPAVVTVSTNSIQQGLFSPTEQEGVGSGFIINEEGYVLTNFHVISGAQQLKVTLNSGKEVNAKIVNYDQEQDLAVVRITDNIKVPGVVELGDSDALQAGEEVIAIGSPLGKEFVGSVTKGIISSPSRVIESNGKKTTFIQTDATINPGNSGGPLINSTGQVIGINTAKKVGEGIEGMGFSIPINQVKDRLATLSKPILKLGVQVREVDANTAKQNNLEEGIWIADVEEFSPAEKGGIQRGDLIINFDGQRVKKLDELNKLKEKHKSGDTVKITVLRDGKEVNLNIKLTE</sequence>
<feature type="transmembrane region" description="Helical" evidence="4">
    <location>
        <begin position="51"/>
        <end position="76"/>
    </location>
</feature>
<dbReference type="InterPro" id="IPR001478">
    <property type="entry name" value="PDZ"/>
</dbReference>
<dbReference type="Pfam" id="PF13365">
    <property type="entry name" value="Trypsin_2"/>
    <property type="match status" value="1"/>
</dbReference>
<dbReference type="InterPro" id="IPR036034">
    <property type="entry name" value="PDZ_sf"/>
</dbReference>
<dbReference type="Proteomes" id="UP000679179">
    <property type="component" value="Unassembled WGS sequence"/>
</dbReference>
<keyword evidence="3" id="KW-0378">Hydrolase</keyword>
<dbReference type="RefSeq" id="WP_212904325.1">
    <property type="nucleotide sequence ID" value="NZ_BOPZ01000020.1"/>
</dbReference>
<dbReference type="PANTHER" id="PTHR43343">
    <property type="entry name" value="PEPTIDASE S12"/>
    <property type="match status" value="1"/>
</dbReference>
<dbReference type="InterPro" id="IPR043504">
    <property type="entry name" value="Peptidase_S1_PA_chymotrypsin"/>
</dbReference>
<dbReference type="SMART" id="SM00228">
    <property type="entry name" value="PDZ"/>
    <property type="match status" value="1"/>
</dbReference>
<proteinExistence type="inferred from homology"/>
<dbReference type="SUPFAM" id="SSF50494">
    <property type="entry name" value="Trypsin-like serine proteases"/>
    <property type="match status" value="1"/>
</dbReference>
<dbReference type="AlphaFoldDB" id="A0A919S0D0"/>
<evidence type="ECO:0000313" key="6">
    <source>
        <dbReference type="EMBL" id="GIM29631.1"/>
    </source>
</evidence>
<comment type="caution">
    <text evidence="6">The sequence shown here is derived from an EMBL/GenBank/DDBJ whole genome shotgun (WGS) entry which is preliminary data.</text>
</comment>
<evidence type="ECO:0000313" key="7">
    <source>
        <dbReference type="Proteomes" id="UP000679179"/>
    </source>
</evidence>
<dbReference type="Pfam" id="PF13180">
    <property type="entry name" value="PDZ_2"/>
    <property type="match status" value="1"/>
</dbReference>
<protein>
    <submittedName>
        <fullName evidence="6">Type I deoxyribonuclease HsdR</fullName>
    </submittedName>
</protein>
<dbReference type="GO" id="GO:0006508">
    <property type="term" value="P:proteolysis"/>
    <property type="evidence" value="ECO:0007669"/>
    <property type="project" value="UniProtKB-KW"/>
</dbReference>
<evidence type="ECO:0000256" key="3">
    <source>
        <dbReference type="ARBA" id="ARBA00022801"/>
    </source>
</evidence>
<dbReference type="Gene3D" id="2.30.42.10">
    <property type="match status" value="1"/>
</dbReference>
<dbReference type="PROSITE" id="PS50106">
    <property type="entry name" value="PDZ"/>
    <property type="match status" value="1"/>
</dbReference>
<accession>A0A919S0D0</accession>
<dbReference type="InterPro" id="IPR009003">
    <property type="entry name" value="Peptidase_S1_PA"/>
</dbReference>
<keyword evidence="4" id="KW-0472">Membrane</keyword>
<dbReference type="InterPro" id="IPR001940">
    <property type="entry name" value="Peptidase_S1C"/>
</dbReference>
<dbReference type="InterPro" id="IPR051201">
    <property type="entry name" value="Chloro_Bact_Ser_Proteases"/>
</dbReference>
<evidence type="ECO:0000259" key="5">
    <source>
        <dbReference type="PROSITE" id="PS50106"/>
    </source>
</evidence>
<evidence type="ECO:0000256" key="1">
    <source>
        <dbReference type="ARBA" id="ARBA00010541"/>
    </source>
</evidence>
<evidence type="ECO:0000256" key="2">
    <source>
        <dbReference type="ARBA" id="ARBA00022670"/>
    </source>
</evidence>
<feature type="domain" description="PDZ" evidence="5">
    <location>
        <begin position="297"/>
        <end position="395"/>
    </location>
</feature>
<dbReference type="GO" id="GO:0004252">
    <property type="term" value="F:serine-type endopeptidase activity"/>
    <property type="evidence" value="ECO:0007669"/>
    <property type="project" value="InterPro"/>
</dbReference>
<comment type="similarity">
    <text evidence="1">Belongs to the peptidase S1C family.</text>
</comment>
<keyword evidence="4" id="KW-0812">Transmembrane</keyword>
<dbReference type="SUPFAM" id="SSF50156">
    <property type="entry name" value="PDZ domain-like"/>
    <property type="match status" value="1"/>
</dbReference>
<keyword evidence="2" id="KW-0645">Protease</keyword>
<dbReference type="PANTHER" id="PTHR43343:SF3">
    <property type="entry name" value="PROTEASE DO-LIKE 8, CHLOROPLASTIC"/>
    <property type="match status" value="1"/>
</dbReference>
<dbReference type="PRINTS" id="PR00834">
    <property type="entry name" value="PROTEASES2C"/>
</dbReference>